<dbReference type="PANTHER" id="PTHR13369:SF0">
    <property type="entry name" value="GLUTATHIONE S-TRANSFERASE C-TERMINAL DOMAIN-CONTAINING PROTEIN"/>
    <property type="match status" value="1"/>
</dbReference>
<dbReference type="AlphaFoldDB" id="A0AA36J7P8"/>
<comment type="caution">
    <text evidence="3">The sequence shown here is derived from an EMBL/GenBank/DDBJ whole genome shotgun (WGS) entry which is preliminary data.</text>
</comment>
<keyword evidence="4" id="KW-1185">Reference proteome</keyword>
<evidence type="ECO:0000313" key="4">
    <source>
        <dbReference type="Proteomes" id="UP001178507"/>
    </source>
</evidence>
<dbReference type="GO" id="GO:0005737">
    <property type="term" value="C:cytoplasm"/>
    <property type="evidence" value="ECO:0007669"/>
    <property type="project" value="TreeGrafter"/>
</dbReference>
<evidence type="ECO:0000259" key="2">
    <source>
        <dbReference type="Pfam" id="PF13679"/>
    </source>
</evidence>
<dbReference type="SUPFAM" id="SSF53335">
    <property type="entry name" value="S-adenosyl-L-methionine-dependent methyltransferases"/>
    <property type="match status" value="1"/>
</dbReference>
<dbReference type="InterPro" id="IPR025714">
    <property type="entry name" value="Methyltranfer_dom"/>
</dbReference>
<dbReference type="EMBL" id="CAUJNA010003357">
    <property type="protein sequence ID" value="CAJ1400044.1"/>
    <property type="molecule type" value="Genomic_DNA"/>
</dbReference>
<dbReference type="InterPro" id="IPR029063">
    <property type="entry name" value="SAM-dependent_MTases_sf"/>
</dbReference>
<dbReference type="Pfam" id="PF13679">
    <property type="entry name" value="Methyltransf_32"/>
    <property type="match status" value="1"/>
</dbReference>
<dbReference type="Gene3D" id="3.40.50.150">
    <property type="entry name" value="Vaccinia Virus protein VP39"/>
    <property type="match status" value="1"/>
</dbReference>
<organism evidence="3 4">
    <name type="scientific">Effrenium voratum</name>
    <dbReference type="NCBI Taxonomy" id="2562239"/>
    <lineage>
        <taxon>Eukaryota</taxon>
        <taxon>Sar</taxon>
        <taxon>Alveolata</taxon>
        <taxon>Dinophyceae</taxon>
        <taxon>Suessiales</taxon>
        <taxon>Symbiodiniaceae</taxon>
        <taxon>Effrenium</taxon>
    </lineage>
</organism>
<proteinExistence type="predicted"/>
<accession>A0AA36J7P8</accession>
<evidence type="ECO:0000256" key="1">
    <source>
        <dbReference type="SAM" id="MobiDB-lite"/>
    </source>
</evidence>
<name>A0AA36J7P8_9DINO</name>
<evidence type="ECO:0000313" key="3">
    <source>
        <dbReference type="EMBL" id="CAJ1400044.1"/>
    </source>
</evidence>
<dbReference type="PANTHER" id="PTHR13369">
    <property type="match status" value="1"/>
</dbReference>
<protein>
    <recommendedName>
        <fullName evidence="2">Methyltransferase domain-containing protein</fullName>
    </recommendedName>
</protein>
<feature type="region of interest" description="Disordered" evidence="1">
    <location>
        <begin position="1"/>
        <end position="23"/>
    </location>
</feature>
<dbReference type="CDD" id="cd02440">
    <property type="entry name" value="AdoMet_MTases"/>
    <property type="match status" value="1"/>
</dbReference>
<sequence>MALNPWRPTVRLPPAAKPAPALKGAAPSAARAGRQIHAILATGFFGLRKLQVRCRARKNGEATPSELRQEFRETAPFWCEGAEHVPDSELARAWRPEELKKFPRQGHEGSAGLDPKVRVHELPPELRVRVWAYLRQMNPYEPSLAAIFSTLDAMPGPQKLRVKELFESCDIVSALVMWWLRRPLTSQKRWGPPCRVLDAACGHGLVGMMLAHCFPDSLVRAVDLEERTLAGKALEAWAAAGRELANFQFVAGDLNHAKGWVEEASSISQSLVVAVHACNEATLDVLQLAEDLGSSWAVVPCCMRRRLYFPGSTHLEAEEHYPLMCGALSARFGANMLHSIDRTITTKNLIVAKKVVLP</sequence>
<reference evidence="3" key="1">
    <citation type="submission" date="2023-08" db="EMBL/GenBank/DDBJ databases">
        <authorList>
            <person name="Chen Y."/>
            <person name="Shah S."/>
            <person name="Dougan E. K."/>
            <person name="Thang M."/>
            <person name="Chan C."/>
        </authorList>
    </citation>
    <scope>NUCLEOTIDE SEQUENCE</scope>
</reference>
<dbReference type="Proteomes" id="UP001178507">
    <property type="component" value="Unassembled WGS sequence"/>
</dbReference>
<feature type="domain" description="Methyltransferase" evidence="2">
    <location>
        <begin position="189"/>
        <end position="303"/>
    </location>
</feature>
<gene>
    <name evidence="3" type="ORF">EVOR1521_LOCUS23472</name>
</gene>
<feature type="compositionally biased region" description="Low complexity" evidence="1">
    <location>
        <begin position="12"/>
        <end position="23"/>
    </location>
</feature>